<dbReference type="PANTHER" id="PTHR23088:SF27">
    <property type="entry name" value="DEAMINATED GLUTATHIONE AMIDASE"/>
    <property type="match status" value="1"/>
</dbReference>
<name>A0A0A1ZHE7_PROMR</name>
<dbReference type="OrthoDB" id="9811121at2"/>
<comment type="caution">
    <text evidence="4">The sequence shown here is derived from an EMBL/GenBank/DDBJ whole genome shotgun (WGS) entry which is preliminary data.</text>
</comment>
<sequence length="275" mass="30361">MTDFLVAALQITSTSNIEANFVEAEEQIELAARRGAELIGLPENFAFLGEDDKKLELASELSIKCTNFLKTMAQRYQVFLLGGGYPVPAGDDSHTLNRSALFGRDGQVLAKYDKIHLFDVDLPDGNLYKESSTILSGEEYPPVIDIPGLCKVGLSICYDVRFPELYRYLSSNGAELIMIPAAFTAFTGKDHWQILLQARAIENTAYVVAPAQTGIHYGRRQSHGHAMVIDPWGTVLSDAGKTQGAAIAPADKERVKKIREQMPSLKHRKNELFAN</sequence>
<dbReference type="eggNOG" id="COG0388">
    <property type="taxonomic scope" value="Bacteria"/>
</dbReference>
<keyword evidence="2" id="KW-0378">Hydrolase</keyword>
<dbReference type="Gene3D" id="3.60.110.10">
    <property type="entry name" value="Carbon-nitrogen hydrolase"/>
    <property type="match status" value="1"/>
</dbReference>
<dbReference type="EMBL" id="JNAH01000002">
    <property type="protein sequence ID" value="KGF88997.1"/>
    <property type="molecule type" value="Genomic_DNA"/>
</dbReference>
<dbReference type="InterPro" id="IPR045254">
    <property type="entry name" value="Nit1/2_C-N_Hydrolase"/>
</dbReference>
<comment type="similarity">
    <text evidence="1">Belongs to the carbon-nitrogen hydrolase superfamily. NIT1/NIT2 family.</text>
</comment>
<evidence type="ECO:0000256" key="2">
    <source>
        <dbReference type="ARBA" id="ARBA00022801"/>
    </source>
</evidence>
<dbReference type="InterPro" id="IPR003010">
    <property type="entry name" value="C-N_Hydrolase"/>
</dbReference>
<evidence type="ECO:0000313" key="4">
    <source>
        <dbReference type="EMBL" id="KGF88997.1"/>
    </source>
</evidence>
<evidence type="ECO:0000313" key="5">
    <source>
        <dbReference type="Proteomes" id="UP000030598"/>
    </source>
</evidence>
<evidence type="ECO:0000259" key="3">
    <source>
        <dbReference type="PROSITE" id="PS50263"/>
    </source>
</evidence>
<organism evidence="4 5">
    <name type="scientific">Prochlorococcus marinus str. GP2</name>
    <dbReference type="NCBI Taxonomy" id="59925"/>
    <lineage>
        <taxon>Bacteria</taxon>
        <taxon>Bacillati</taxon>
        <taxon>Cyanobacteriota</taxon>
        <taxon>Cyanophyceae</taxon>
        <taxon>Synechococcales</taxon>
        <taxon>Prochlorococcaceae</taxon>
        <taxon>Prochlorococcus</taxon>
    </lineage>
</organism>
<dbReference type="InterPro" id="IPR036526">
    <property type="entry name" value="C-N_Hydrolase_sf"/>
</dbReference>
<dbReference type="Pfam" id="PF00795">
    <property type="entry name" value="CN_hydrolase"/>
    <property type="match status" value="1"/>
</dbReference>
<dbReference type="STRING" id="59925.EU91_0110"/>
<dbReference type="InterPro" id="IPR001110">
    <property type="entry name" value="UPF0012_CS"/>
</dbReference>
<feature type="domain" description="CN hydrolase" evidence="3">
    <location>
        <begin position="4"/>
        <end position="252"/>
    </location>
</feature>
<dbReference type="PANTHER" id="PTHR23088">
    <property type="entry name" value="NITRILASE-RELATED"/>
    <property type="match status" value="1"/>
</dbReference>
<dbReference type="RefSeq" id="WP_032523743.1">
    <property type="nucleotide sequence ID" value="NZ_CP138934.1"/>
</dbReference>
<protein>
    <submittedName>
        <fullName evidence="4">Omega amidase Nit2</fullName>
    </submittedName>
</protein>
<reference evidence="5" key="1">
    <citation type="journal article" date="2014" name="Sci. Data">
        <title>Genomes of diverse isolates of the marine cyanobacterium Prochlorococcus.</title>
        <authorList>
            <person name="Biller S."/>
            <person name="Berube P."/>
            <person name="Thompson J."/>
            <person name="Kelly L."/>
            <person name="Roggensack S."/>
            <person name="Awad L."/>
            <person name="Roache-Johnson K."/>
            <person name="Ding H."/>
            <person name="Giovannoni S.J."/>
            <person name="Moore L.R."/>
            <person name="Chisholm S.W."/>
        </authorList>
    </citation>
    <scope>NUCLEOTIDE SEQUENCE [LARGE SCALE GENOMIC DNA]</scope>
    <source>
        <strain evidence="5">GP2</strain>
    </source>
</reference>
<dbReference type="PROSITE" id="PS01227">
    <property type="entry name" value="UPF0012"/>
    <property type="match status" value="1"/>
</dbReference>
<proteinExistence type="inferred from homology"/>
<dbReference type="PROSITE" id="PS50263">
    <property type="entry name" value="CN_HYDROLASE"/>
    <property type="match status" value="1"/>
</dbReference>
<dbReference type="AlphaFoldDB" id="A0A0A1ZHE7"/>
<dbReference type="CDD" id="cd07572">
    <property type="entry name" value="nit"/>
    <property type="match status" value="1"/>
</dbReference>
<dbReference type="Proteomes" id="UP000030598">
    <property type="component" value="Unassembled WGS sequence"/>
</dbReference>
<evidence type="ECO:0000256" key="1">
    <source>
        <dbReference type="ARBA" id="ARBA00010613"/>
    </source>
</evidence>
<dbReference type="GO" id="GO:0016811">
    <property type="term" value="F:hydrolase activity, acting on carbon-nitrogen (but not peptide) bonds, in linear amides"/>
    <property type="evidence" value="ECO:0007669"/>
    <property type="project" value="InterPro"/>
</dbReference>
<dbReference type="SUPFAM" id="SSF56317">
    <property type="entry name" value="Carbon-nitrogen hydrolase"/>
    <property type="match status" value="1"/>
</dbReference>
<gene>
    <name evidence="4" type="ORF">EU91_0110</name>
</gene>
<accession>A0A0A1ZHE7</accession>